<evidence type="ECO:0000313" key="2">
    <source>
        <dbReference type="EMBL" id="GIG72947.1"/>
    </source>
</evidence>
<comment type="caution">
    <text evidence="2">The sequence shown here is derived from an EMBL/GenBank/DDBJ whole genome shotgun (WGS) entry which is preliminary data.</text>
</comment>
<dbReference type="InterPro" id="IPR046177">
    <property type="entry name" value="DUF6186"/>
</dbReference>
<evidence type="ECO:0000313" key="3">
    <source>
        <dbReference type="Proteomes" id="UP000653674"/>
    </source>
</evidence>
<dbReference type="RefSeq" id="WP_168073445.1">
    <property type="nucleotide sequence ID" value="NZ_BAAAQJ010000016.1"/>
</dbReference>
<proteinExistence type="predicted"/>
<gene>
    <name evidence="2" type="ORF">Pfl04_13510</name>
</gene>
<protein>
    <submittedName>
        <fullName evidence="2">Uncharacterized protein</fullName>
    </submittedName>
</protein>
<keyword evidence="3" id="KW-1185">Reference proteome</keyword>
<name>A0A8J3PKK8_9ACTN</name>
<dbReference type="Proteomes" id="UP000653674">
    <property type="component" value="Unassembled WGS sequence"/>
</dbReference>
<keyword evidence="1" id="KW-0472">Membrane</keyword>
<dbReference type="Pfam" id="PF19684">
    <property type="entry name" value="DUF6186"/>
    <property type="match status" value="1"/>
</dbReference>
<feature type="transmembrane region" description="Helical" evidence="1">
    <location>
        <begin position="53"/>
        <end position="71"/>
    </location>
</feature>
<keyword evidence="1" id="KW-1133">Transmembrane helix</keyword>
<dbReference type="EMBL" id="BONU01000006">
    <property type="protein sequence ID" value="GIG72947.1"/>
    <property type="molecule type" value="Genomic_DNA"/>
</dbReference>
<keyword evidence="1" id="KW-0812">Transmembrane</keyword>
<organism evidence="2 3">
    <name type="scientific">Planosporangium flavigriseum</name>
    <dbReference type="NCBI Taxonomy" id="373681"/>
    <lineage>
        <taxon>Bacteria</taxon>
        <taxon>Bacillati</taxon>
        <taxon>Actinomycetota</taxon>
        <taxon>Actinomycetes</taxon>
        <taxon>Micromonosporales</taxon>
        <taxon>Micromonosporaceae</taxon>
        <taxon>Planosporangium</taxon>
    </lineage>
</organism>
<accession>A0A8J3PKK8</accession>
<dbReference type="AlphaFoldDB" id="A0A8J3PKK8"/>
<evidence type="ECO:0000256" key="1">
    <source>
        <dbReference type="SAM" id="Phobius"/>
    </source>
</evidence>
<sequence length="73" mass="8234">MSSLSRLLAIAAFGSMFLVALGLEWVARRPGSRIPPFTALCGLVMRYRVGPFPVGRVALLGFWWWLGWHFLAR</sequence>
<reference evidence="2" key="1">
    <citation type="submission" date="2021-01" db="EMBL/GenBank/DDBJ databases">
        <title>Whole genome shotgun sequence of Planosporangium flavigriseum NBRC 105377.</title>
        <authorList>
            <person name="Komaki H."/>
            <person name="Tamura T."/>
        </authorList>
    </citation>
    <scope>NUCLEOTIDE SEQUENCE</scope>
    <source>
        <strain evidence="2">NBRC 105377</strain>
    </source>
</reference>